<sequence length="268" mass="30366">MNLVAFLTDWGLSSYYVSVCKSVIKRINKNADIIDITHSAGHFNIKKYAALILRAARDFEEGTVFLCVVDPTVGSSRKPIALKTSKYNYYFVGPDNGLFTFLMQEFGVKESVELSDNRFFYKTDYSSTFHGRDIFAPVAAYISKGISIDHFGPKTEKLITFDVQKPIIEDNKVICDYLYSDDFGNIETNLSSNYLEHLDIGKEVTVEINGIKEVVRFVKNYSEVKKGELLLHVDSSGFYEVSANQSNAAHKFNLTDDFEGKVKIYLEL</sequence>
<dbReference type="Pfam" id="PF20257">
    <property type="entry name" value="SAM_HAT_C"/>
    <property type="match status" value="1"/>
</dbReference>
<dbReference type="Gene3D" id="3.40.50.10790">
    <property type="entry name" value="S-adenosyl-l-methionine hydroxide adenosyltransferase, N-terminal"/>
    <property type="match status" value="1"/>
</dbReference>
<dbReference type="PIRSF" id="PIRSF006779">
    <property type="entry name" value="UCP006779"/>
    <property type="match status" value="1"/>
</dbReference>
<dbReference type="Proteomes" id="UP000236199">
    <property type="component" value="Unassembled WGS sequence"/>
</dbReference>
<reference evidence="5 6" key="1">
    <citation type="submission" date="2013-12" db="EMBL/GenBank/DDBJ databases">
        <title>Comparative genomics of Petrotoga isolates.</title>
        <authorList>
            <person name="Nesbo C.L."/>
            <person name="Charchuk R."/>
            <person name="Chow K."/>
        </authorList>
    </citation>
    <scope>NUCLEOTIDE SEQUENCE [LARGE SCALE GENOMIC DNA]</scope>
    <source>
        <strain evidence="5 6">DSM 10691</strain>
    </source>
</reference>
<dbReference type="Pfam" id="PF01887">
    <property type="entry name" value="SAM_HAT_N"/>
    <property type="match status" value="1"/>
</dbReference>
<dbReference type="PANTHER" id="PTHR35092:SF1">
    <property type="entry name" value="CHLORINASE MJ1651"/>
    <property type="match status" value="1"/>
</dbReference>
<dbReference type="InterPro" id="IPR023227">
    <property type="entry name" value="SAM_OH_AdoTrfase_C_sf"/>
</dbReference>
<dbReference type="InterPro" id="IPR023228">
    <property type="entry name" value="SAM_OH_AdoTrfase_N_sf"/>
</dbReference>
<evidence type="ECO:0000313" key="6">
    <source>
        <dbReference type="Proteomes" id="UP000236199"/>
    </source>
</evidence>
<dbReference type="OrthoDB" id="9792195at2"/>
<keyword evidence="1" id="KW-0949">S-adenosyl-L-methionine</keyword>
<dbReference type="RefSeq" id="WP_103079568.1">
    <property type="nucleotide sequence ID" value="NZ_AZRM01000065.1"/>
</dbReference>
<dbReference type="AlphaFoldDB" id="A0A2K1P3G3"/>
<dbReference type="InterPro" id="IPR002747">
    <property type="entry name" value="SAM_OH_AdoTrfase"/>
</dbReference>
<accession>A0A2K1P3G3</accession>
<evidence type="ECO:0000256" key="1">
    <source>
        <dbReference type="ARBA" id="ARBA00022691"/>
    </source>
</evidence>
<evidence type="ECO:0000256" key="2">
    <source>
        <dbReference type="ARBA" id="ARBA00024035"/>
    </source>
</evidence>
<evidence type="ECO:0000313" key="5">
    <source>
        <dbReference type="EMBL" id="PNR97318.1"/>
    </source>
</evidence>
<dbReference type="EMBL" id="AZRM01000065">
    <property type="protein sequence ID" value="PNR97318.1"/>
    <property type="molecule type" value="Genomic_DNA"/>
</dbReference>
<dbReference type="Gene3D" id="2.40.30.90">
    <property type="entry name" value="Bacterial fluorinating enzyme like"/>
    <property type="match status" value="1"/>
</dbReference>
<comment type="similarity">
    <text evidence="2">Belongs to the SAM hydrolase / SAM-dependent halogenase family.</text>
</comment>
<protein>
    <recommendedName>
        <fullName evidence="7">S-adenosyl-l-methionine hydroxide adenosyltransferase</fullName>
    </recommendedName>
</protein>
<comment type="caution">
    <text evidence="5">The sequence shown here is derived from an EMBL/GenBank/DDBJ whole genome shotgun (WGS) entry which is preliminary data.</text>
</comment>
<dbReference type="SUPFAM" id="SSF101852">
    <property type="entry name" value="Bacterial fluorinating enzyme, C-terminal domain"/>
    <property type="match status" value="1"/>
</dbReference>
<evidence type="ECO:0000259" key="4">
    <source>
        <dbReference type="Pfam" id="PF20257"/>
    </source>
</evidence>
<proteinExistence type="inferred from homology"/>
<feature type="domain" description="S-adenosyl-l-methionine hydroxide adenosyltransferase N-terminal" evidence="3">
    <location>
        <begin position="4"/>
        <end position="152"/>
    </location>
</feature>
<dbReference type="SUPFAM" id="SSF102522">
    <property type="entry name" value="Bacterial fluorinating enzyme, N-terminal domain"/>
    <property type="match status" value="1"/>
</dbReference>
<name>A0A2K1P3G3_9BACT</name>
<gene>
    <name evidence="5" type="ORF">X928_10090</name>
</gene>
<evidence type="ECO:0000259" key="3">
    <source>
        <dbReference type="Pfam" id="PF01887"/>
    </source>
</evidence>
<dbReference type="InterPro" id="IPR046469">
    <property type="entry name" value="SAM_HAT_N"/>
</dbReference>
<keyword evidence="6" id="KW-1185">Reference proteome</keyword>
<feature type="domain" description="S-adenosyl-l-methionine hydroxide adenosyltransferase C-terminal" evidence="4">
    <location>
        <begin position="178"/>
        <end position="255"/>
    </location>
</feature>
<dbReference type="InterPro" id="IPR046470">
    <property type="entry name" value="SAM_HAT_C"/>
</dbReference>
<dbReference type="PANTHER" id="PTHR35092">
    <property type="entry name" value="CHLORINASE MJ1651"/>
    <property type="match status" value="1"/>
</dbReference>
<evidence type="ECO:0008006" key="7">
    <source>
        <dbReference type="Google" id="ProtNLM"/>
    </source>
</evidence>
<organism evidence="5 6">
    <name type="scientific">Petrotoga miotherma DSM 10691</name>
    <dbReference type="NCBI Taxonomy" id="1434326"/>
    <lineage>
        <taxon>Bacteria</taxon>
        <taxon>Thermotogati</taxon>
        <taxon>Thermotogota</taxon>
        <taxon>Thermotogae</taxon>
        <taxon>Petrotogales</taxon>
        <taxon>Petrotogaceae</taxon>
        <taxon>Petrotoga</taxon>
    </lineage>
</organism>